<sequence length="66" mass="7348">PALWSVSEVIDWLRSRDIDENVCTVFRDHEVSGDVLLALDVDILKTELGISSLGKRLQIVDAIAEL</sequence>
<feature type="non-terminal residue" evidence="1">
    <location>
        <position position="66"/>
    </location>
</feature>
<keyword evidence="2" id="KW-1185">Reference proteome</keyword>
<accession>A0ACB8QBT9</accession>
<protein>
    <submittedName>
        <fullName evidence="1">Sterile alpha motif/pointed domain-containing protein</fullName>
    </submittedName>
</protein>
<comment type="caution">
    <text evidence="1">The sequence shown here is derived from an EMBL/GenBank/DDBJ whole genome shotgun (WGS) entry which is preliminary data.</text>
</comment>
<evidence type="ECO:0000313" key="1">
    <source>
        <dbReference type="EMBL" id="KAI0029259.1"/>
    </source>
</evidence>
<feature type="non-terminal residue" evidence="1">
    <location>
        <position position="1"/>
    </location>
</feature>
<name>A0ACB8QBT9_9AGAM</name>
<evidence type="ECO:0000313" key="2">
    <source>
        <dbReference type="Proteomes" id="UP000814128"/>
    </source>
</evidence>
<dbReference type="EMBL" id="MU273687">
    <property type="protein sequence ID" value="KAI0029259.1"/>
    <property type="molecule type" value="Genomic_DNA"/>
</dbReference>
<reference evidence="1" key="2">
    <citation type="journal article" date="2022" name="New Phytol.">
        <title>Evolutionary transition to the ectomycorrhizal habit in the genomes of a hyperdiverse lineage of mushroom-forming fungi.</title>
        <authorList>
            <person name="Looney B."/>
            <person name="Miyauchi S."/>
            <person name="Morin E."/>
            <person name="Drula E."/>
            <person name="Courty P.E."/>
            <person name="Kohler A."/>
            <person name="Kuo A."/>
            <person name="LaButti K."/>
            <person name="Pangilinan J."/>
            <person name="Lipzen A."/>
            <person name="Riley R."/>
            <person name="Andreopoulos W."/>
            <person name="He G."/>
            <person name="Johnson J."/>
            <person name="Nolan M."/>
            <person name="Tritt A."/>
            <person name="Barry K.W."/>
            <person name="Grigoriev I.V."/>
            <person name="Nagy L.G."/>
            <person name="Hibbett D."/>
            <person name="Henrissat B."/>
            <person name="Matheny P.B."/>
            <person name="Labbe J."/>
            <person name="Martin F.M."/>
        </authorList>
    </citation>
    <scope>NUCLEOTIDE SEQUENCE</scope>
    <source>
        <strain evidence="1">EC-137</strain>
    </source>
</reference>
<dbReference type="Proteomes" id="UP000814128">
    <property type="component" value="Unassembled WGS sequence"/>
</dbReference>
<gene>
    <name evidence="1" type="ORF">K488DRAFT_11884</name>
</gene>
<proteinExistence type="predicted"/>
<reference evidence="1" key="1">
    <citation type="submission" date="2021-02" db="EMBL/GenBank/DDBJ databases">
        <authorList>
            <consortium name="DOE Joint Genome Institute"/>
            <person name="Ahrendt S."/>
            <person name="Looney B.P."/>
            <person name="Miyauchi S."/>
            <person name="Morin E."/>
            <person name="Drula E."/>
            <person name="Courty P.E."/>
            <person name="Chicoki N."/>
            <person name="Fauchery L."/>
            <person name="Kohler A."/>
            <person name="Kuo A."/>
            <person name="Labutti K."/>
            <person name="Pangilinan J."/>
            <person name="Lipzen A."/>
            <person name="Riley R."/>
            <person name="Andreopoulos W."/>
            <person name="He G."/>
            <person name="Johnson J."/>
            <person name="Barry K.W."/>
            <person name="Grigoriev I.V."/>
            <person name="Nagy L."/>
            <person name="Hibbett D."/>
            <person name="Henrissat B."/>
            <person name="Matheny P.B."/>
            <person name="Labbe J."/>
            <person name="Martin F."/>
        </authorList>
    </citation>
    <scope>NUCLEOTIDE SEQUENCE</scope>
    <source>
        <strain evidence="1">EC-137</strain>
    </source>
</reference>
<organism evidence="1 2">
    <name type="scientific">Vararia minispora EC-137</name>
    <dbReference type="NCBI Taxonomy" id="1314806"/>
    <lineage>
        <taxon>Eukaryota</taxon>
        <taxon>Fungi</taxon>
        <taxon>Dikarya</taxon>
        <taxon>Basidiomycota</taxon>
        <taxon>Agaricomycotina</taxon>
        <taxon>Agaricomycetes</taxon>
        <taxon>Russulales</taxon>
        <taxon>Lachnocladiaceae</taxon>
        <taxon>Vararia</taxon>
    </lineage>
</organism>